<accession>A0A8J6XGG5</accession>
<name>A0A8J6XGG5_9CYAN</name>
<feature type="domain" description="Integrase catalytic" evidence="1">
    <location>
        <begin position="507"/>
        <end position="712"/>
    </location>
</feature>
<dbReference type="GO" id="GO:0003676">
    <property type="term" value="F:nucleic acid binding"/>
    <property type="evidence" value="ECO:0007669"/>
    <property type="project" value="InterPro"/>
</dbReference>
<evidence type="ECO:0000313" key="3">
    <source>
        <dbReference type="Proteomes" id="UP000629098"/>
    </source>
</evidence>
<protein>
    <submittedName>
        <fullName evidence="2">DDE-type integrase/transposase/recombinase</fullName>
    </submittedName>
</protein>
<reference evidence="2" key="1">
    <citation type="submission" date="2020-09" db="EMBL/GenBank/DDBJ databases">
        <title>Iningainema tapete sp. nov. (Scytonemataceae, Cyanobacteria) from greenhouses in central Florida (USA) produces two types of nodularin with biosynthetic potential for microcystin-LR and anabaenopeptins.</title>
        <authorList>
            <person name="Berthold D.E."/>
            <person name="Lefler F.W."/>
            <person name="Huang I.-S."/>
            <person name="Abdulla H."/>
            <person name="Zimba P.V."/>
            <person name="Laughinghouse H.D. IV."/>
        </authorList>
    </citation>
    <scope>NUCLEOTIDE SEQUENCE</scope>
    <source>
        <strain evidence="2">BLCCT55</strain>
    </source>
</reference>
<dbReference type="Proteomes" id="UP000629098">
    <property type="component" value="Unassembled WGS sequence"/>
</dbReference>
<dbReference type="InterPro" id="IPR012337">
    <property type="entry name" value="RNaseH-like_sf"/>
</dbReference>
<dbReference type="Pfam" id="PF08722">
    <property type="entry name" value="Tn7_TnsA-like_N"/>
    <property type="match status" value="1"/>
</dbReference>
<keyword evidence="3" id="KW-1185">Reference proteome</keyword>
<proteinExistence type="predicted"/>
<dbReference type="PROSITE" id="PS50994">
    <property type="entry name" value="INTEGRASE"/>
    <property type="match status" value="1"/>
</dbReference>
<dbReference type="AlphaFoldDB" id="A0A8J6XGG5"/>
<dbReference type="InterPro" id="IPR014833">
    <property type="entry name" value="TnsA_N"/>
</dbReference>
<dbReference type="Gene3D" id="3.30.420.10">
    <property type="entry name" value="Ribonuclease H-like superfamily/Ribonuclease H"/>
    <property type="match status" value="1"/>
</dbReference>
<dbReference type="InterPro" id="IPR036397">
    <property type="entry name" value="RNaseH_sf"/>
</dbReference>
<dbReference type="SUPFAM" id="SSF53098">
    <property type="entry name" value="Ribonuclease H-like"/>
    <property type="match status" value="1"/>
</dbReference>
<gene>
    <name evidence="2" type="ORF">ICL16_03975</name>
</gene>
<dbReference type="GO" id="GO:0015074">
    <property type="term" value="P:DNA integration"/>
    <property type="evidence" value="ECO:0007669"/>
    <property type="project" value="InterPro"/>
</dbReference>
<comment type="caution">
    <text evidence="2">The sequence shown here is derived from an EMBL/GenBank/DDBJ whole genome shotgun (WGS) entry which is preliminary data.</text>
</comment>
<evidence type="ECO:0000259" key="1">
    <source>
        <dbReference type="PROSITE" id="PS50994"/>
    </source>
</evidence>
<evidence type="ECO:0000313" key="2">
    <source>
        <dbReference type="EMBL" id="MBD2771304.1"/>
    </source>
</evidence>
<dbReference type="Pfam" id="PF09299">
    <property type="entry name" value="Mu-transpos_C"/>
    <property type="match status" value="1"/>
</dbReference>
<dbReference type="EMBL" id="JACXAE010000014">
    <property type="protein sequence ID" value="MBD2771304.1"/>
    <property type="molecule type" value="Genomic_DNA"/>
</dbReference>
<organism evidence="2 3">
    <name type="scientific">Iningainema tapete BLCC-T55</name>
    <dbReference type="NCBI Taxonomy" id="2748662"/>
    <lineage>
        <taxon>Bacteria</taxon>
        <taxon>Bacillati</taxon>
        <taxon>Cyanobacteriota</taxon>
        <taxon>Cyanophyceae</taxon>
        <taxon>Nostocales</taxon>
        <taxon>Scytonemataceae</taxon>
        <taxon>Iningainema tapete</taxon>
    </lineage>
</organism>
<dbReference type="InterPro" id="IPR001584">
    <property type="entry name" value="Integrase_cat-core"/>
</dbReference>
<dbReference type="RefSeq" id="WP_190825603.1">
    <property type="nucleotide sequence ID" value="NZ_CAWPPI010000014.1"/>
</dbReference>
<sequence>MLNDLEFGCWCQRLCLSKAACQVIAQIRSTEPSRRVNSGRGNVSGSYPSHKMGVTIQFESHRNELARIYQLEHDPNVLEYYDQPPPIELDYLAKSGRRNRHQYTPDFFVLRLDSAGWEECKTEQDLLKLAQTSPNRYQRRENNLWHCPPGSEYAQRFGLYFQLWSSNQINWIFHQNFIWLEDYFRKDTLTVDKATVEAVKALSSTNPGITLKELLSCAVNVSPDDIYILIATEQIYVDLNAARLSEPDRVQIFLDQSEALAHQHTTEIVPNTAKSLQLIQVAVGTNLFWDGECWEIVNTGRTTTGLLRKDGFFVELANATFEMLLHQGKIVAFLETQVNDAKNRIAEILRSARPEDIREANRRYELIEPYLDTNATATPTRSIRRWRQQYRNAQEIYGSGYIGLIPHHSAKGNRGSKVDEIVNAFMVLFIEEHYETLKHRRQLRVYQAFVEACESHQPKLNPPSAKTFYSEIKRRSGPAQTHSREGRRAAIQQQPFYWQLELTTPRHGDRPFEIVHIDHTLLDIELVSSLTSLTNCNINPVCDQCRSLGRPWATFMVDAYSRRILAVYLTYEEPSYRSCMMAIRICVSRFKRFPQMIVVDNGPEFDSEYFDQLLAHFASTKKHRPPAEPRFGAVSERLFGTANTQFIHELRGNTQITRLHRQVTKSTQPEQQAVWTLGELYEALCEWAYEVYDQREHPATGQSPRDAFTSGLALGGSRLHRRVEYDDAFHILTLPAPERGQRKVQPGQGVKIHNIYYWSSAFRDPEIEHSMVSVKYDPFDASVAYALVHSGWVKCISTYYQYLQGRSEKEIRLVSTELNKRTSNQGRKSITTDKQLVQFLNSLEAKEGQFLLQRLRASENRSVVQAITGSSSVHNHDLEKDATAIVNHKTLMTKDSSLCNQDENSISTDIEKSNLEYYSQF</sequence>
<dbReference type="InterPro" id="IPR015378">
    <property type="entry name" value="Transposase-like_Mu_C"/>
</dbReference>
<dbReference type="Pfam" id="PF00665">
    <property type="entry name" value="rve"/>
    <property type="match status" value="1"/>
</dbReference>